<evidence type="ECO:0000259" key="8">
    <source>
        <dbReference type="PROSITE" id="PS50188"/>
    </source>
</evidence>
<protein>
    <submittedName>
        <fullName evidence="10">E3 ubiquitin-protein ligase TRIM69</fullName>
    </submittedName>
</protein>
<evidence type="ECO:0000256" key="1">
    <source>
        <dbReference type="ARBA" id="ARBA00022723"/>
    </source>
</evidence>
<dbReference type="GeneID" id="102376529"/>
<dbReference type="FunFam" id="2.60.120.920:FF:000004">
    <property type="entry name" value="Butyrophilin subfamily 1 member A1"/>
    <property type="match status" value="1"/>
</dbReference>
<dbReference type="AlphaFoldDB" id="A0A1U7RWK6"/>
<dbReference type="PROSITE" id="PS50089">
    <property type="entry name" value="ZF_RING_2"/>
    <property type="match status" value="1"/>
</dbReference>
<dbReference type="InterPro" id="IPR013320">
    <property type="entry name" value="ConA-like_dom_sf"/>
</dbReference>
<feature type="domain" description="RING-type" evidence="7">
    <location>
        <begin position="50"/>
        <end position="90"/>
    </location>
</feature>
<dbReference type="InterPro" id="IPR027370">
    <property type="entry name" value="Znf-RING_euk"/>
</dbReference>
<dbReference type="SMART" id="SM00184">
    <property type="entry name" value="RING"/>
    <property type="match status" value="1"/>
</dbReference>
<dbReference type="SUPFAM" id="SSF49899">
    <property type="entry name" value="Concanavalin A-like lectins/glucanases"/>
    <property type="match status" value="1"/>
</dbReference>
<dbReference type="Pfam" id="PF13445">
    <property type="entry name" value="zf-RING_UBOX"/>
    <property type="match status" value="1"/>
</dbReference>
<feature type="coiled-coil region" evidence="5">
    <location>
        <begin position="176"/>
        <end position="203"/>
    </location>
</feature>
<dbReference type="SMART" id="SM00589">
    <property type="entry name" value="PRY"/>
    <property type="match status" value="1"/>
</dbReference>
<feature type="domain" description="B30.2/SPRY" evidence="8">
    <location>
        <begin position="313"/>
        <end position="511"/>
    </location>
</feature>
<evidence type="ECO:0000256" key="4">
    <source>
        <dbReference type="PROSITE-ProRule" id="PRU00175"/>
    </source>
</evidence>
<dbReference type="InterPro" id="IPR006574">
    <property type="entry name" value="PRY"/>
</dbReference>
<dbReference type="Pfam" id="PF13765">
    <property type="entry name" value="PRY"/>
    <property type="match status" value="1"/>
</dbReference>
<dbReference type="InterPro" id="IPR003879">
    <property type="entry name" value="Butyrophylin_SPRY"/>
</dbReference>
<dbReference type="PRINTS" id="PR01407">
    <property type="entry name" value="BUTYPHLNCDUF"/>
</dbReference>
<feature type="coiled-coil region" evidence="5">
    <location>
        <begin position="241"/>
        <end position="268"/>
    </location>
</feature>
<evidence type="ECO:0000256" key="2">
    <source>
        <dbReference type="ARBA" id="ARBA00022771"/>
    </source>
</evidence>
<evidence type="ECO:0000256" key="3">
    <source>
        <dbReference type="ARBA" id="ARBA00022833"/>
    </source>
</evidence>
<proteinExistence type="predicted"/>
<keyword evidence="5" id="KW-0175">Coiled coil</keyword>
<dbReference type="SMART" id="SM00449">
    <property type="entry name" value="SPRY"/>
    <property type="match status" value="1"/>
</dbReference>
<feature type="region of interest" description="Disordered" evidence="6">
    <location>
        <begin position="1"/>
        <end position="20"/>
    </location>
</feature>
<dbReference type="Proteomes" id="UP000189705">
    <property type="component" value="Unplaced"/>
</dbReference>
<dbReference type="KEGG" id="asn:102376529"/>
<keyword evidence="1" id="KW-0479">Metal-binding</keyword>
<dbReference type="InParanoid" id="A0A1U7RWK6"/>
<dbReference type="SUPFAM" id="SSF57850">
    <property type="entry name" value="RING/U-box"/>
    <property type="match status" value="1"/>
</dbReference>
<dbReference type="Gene3D" id="3.30.40.10">
    <property type="entry name" value="Zinc/RING finger domain, C3HC4 (zinc finger)"/>
    <property type="match status" value="1"/>
</dbReference>
<dbReference type="eggNOG" id="KOG2177">
    <property type="taxonomic scope" value="Eukaryota"/>
</dbReference>
<evidence type="ECO:0000256" key="6">
    <source>
        <dbReference type="SAM" id="MobiDB-lite"/>
    </source>
</evidence>
<dbReference type="PROSITE" id="PS00518">
    <property type="entry name" value="ZF_RING_1"/>
    <property type="match status" value="1"/>
</dbReference>
<dbReference type="GO" id="GO:0008270">
    <property type="term" value="F:zinc ion binding"/>
    <property type="evidence" value="ECO:0007669"/>
    <property type="project" value="UniProtKB-KW"/>
</dbReference>
<reference evidence="10" key="1">
    <citation type="submission" date="2025-08" db="UniProtKB">
        <authorList>
            <consortium name="RefSeq"/>
        </authorList>
    </citation>
    <scope>IDENTIFICATION</scope>
</reference>
<name>A0A1U7RWK6_ALLSI</name>
<keyword evidence="2 4" id="KW-0863">Zinc-finger</keyword>
<dbReference type="Pfam" id="PF00622">
    <property type="entry name" value="SPRY"/>
    <property type="match status" value="1"/>
</dbReference>
<dbReference type="Gene3D" id="3.30.160.60">
    <property type="entry name" value="Classic Zinc Finger"/>
    <property type="match status" value="1"/>
</dbReference>
<feature type="compositionally biased region" description="Low complexity" evidence="6">
    <location>
        <begin position="1"/>
        <end position="19"/>
    </location>
</feature>
<evidence type="ECO:0000256" key="5">
    <source>
        <dbReference type="SAM" id="Coils"/>
    </source>
</evidence>
<dbReference type="InterPro" id="IPR043136">
    <property type="entry name" value="B30.2/SPRY_sf"/>
</dbReference>
<evidence type="ECO:0000313" key="10">
    <source>
        <dbReference type="RefSeq" id="XP_006020329.2"/>
    </source>
</evidence>
<dbReference type="InterPro" id="IPR001870">
    <property type="entry name" value="B30.2/SPRY"/>
</dbReference>
<dbReference type="CDD" id="cd15818">
    <property type="entry name" value="SPRY_PRY_TRIM69"/>
    <property type="match status" value="1"/>
</dbReference>
<dbReference type="InterPro" id="IPR001841">
    <property type="entry name" value="Znf_RING"/>
</dbReference>
<dbReference type="PANTHER" id="PTHR24103">
    <property type="entry name" value="E3 UBIQUITIN-PROTEIN LIGASE TRIM"/>
    <property type="match status" value="1"/>
</dbReference>
<dbReference type="InterPro" id="IPR017907">
    <property type="entry name" value="Znf_RING_CS"/>
</dbReference>
<organism evidence="9 10">
    <name type="scientific">Alligator sinensis</name>
    <name type="common">Chinese alligator</name>
    <dbReference type="NCBI Taxonomy" id="38654"/>
    <lineage>
        <taxon>Eukaryota</taxon>
        <taxon>Metazoa</taxon>
        <taxon>Chordata</taxon>
        <taxon>Craniata</taxon>
        <taxon>Vertebrata</taxon>
        <taxon>Euteleostomi</taxon>
        <taxon>Archelosauria</taxon>
        <taxon>Archosauria</taxon>
        <taxon>Crocodylia</taxon>
        <taxon>Alligatoridae</taxon>
        <taxon>Alligatorinae</taxon>
        <taxon>Alligator</taxon>
    </lineage>
</organism>
<keyword evidence="9" id="KW-1185">Reference proteome</keyword>
<evidence type="ECO:0000259" key="7">
    <source>
        <dbReference type="PROSITE" id="PS50089"/>
    </source>
</evidence>
<keyword evidence="3" id="KW-0862">Zinc</keyword>
<dbReference type="InterPro" id="IPR003877">
    <property type="entry name" value="SPRY_dom"/>
</dbReference>
<sequence>MSSSSSSPSTSSSSSASLSENESKINLLCTSSSELVLQPQSEDFTKDLSCTLCLEWFKDPVILPCGHNYCKSCIEGIWVKMVVCSCPECQAEFPNKQYIANSVLGKVVERIQAFHIERFQQKCREHSEPITLFWKMDGKLACFLCRDSQKPEDQSSQFLLLSDAVQLYVEHLISARTQVESTLQELKTVKNAQQEKISCHKENKMLLQQNISLQCLKLHQFLHSRERRLMNELQEEGKICLQEMEANLNILQEKCHQAKETLLRIQSRLYQHNSISFLTGIKPFMESLEKNISTLSKGDMVSQELNLGQLKGPIQYTLWKGMKSILNPGLSSITLDPNTAHPNLILSEDLTCVRHDNTKQMLPDTPERFDSSVAVLGSEGFTSGKHYWEVEVKNKTKWTLGVVKESINRKGNNTLTPMDGYWLIKLRNRNELKALDRLTMSLTLNTNLSKVGVYLDYEGGQVSFYNVNRMSHIYTFMDTFTEKIYPYFCPCLNDSGENSEPLKIFSKRDQM</sequence>
<dbReference type="InterPro" id="IPR013083">
    <property type="entry name" value="Znf_RING/FYVE/PHD"/>
</dbReference>
<dbReference type="InterPro" id="IPR050143">
    <property type="entry name" value="TRIM/RBCC"/>
</dbReference>
<evidence type="ECO:0000313" key="9">
    <source>
        <dbReference type="Proteomes" id="UP000189705"/>
    </source>
</evidence>
<dbReference type="Gene3D" id="2.60.120.920">
    <property type="match status" value="1"/>
</dbReference>
<dbReference type="STRING" id="38654.A0A1U7RWK6"/>
<dbReference type="CTD" id="140691"/>
<accession>A0A1U7RWK6</accession>
<dbReference type="PROSITE" id="PS50188">
    <property type="entry name" value="B302_SPRY"/>
    <property type="match status" value="1"/>
</dbReference>
<gene>
    <name evidence="10" type="primary">TRIM69</name>
</gene>
<dbReference type="RefSeq" id="XP_006020329.2">
    <property type="nucleotide sequence ID" value="XM_006020267.2"/>
</dbReference>